<name>A0A917MJU4_9HYPH</name>
<protein>
    <submittedName>
        <fullName evidence="1">Uncharacterized protein</fullName>
    </submittedName>
</protein>
<evidence type="ECO:0000313" key="1">
    <source>
        <dbReference type="EMBL" id="GGH28995.1"/>
    </source>
</evidence>
<reference evidence="1" key="2">
    <citation type="submission" date="2020-09" db="EMBL/GenBank/DDBJ databases">
        <authorList>
            <person name="Sun Q."/>
            <person name="Zhou Y."/>
        </authorList>
    </citation>
    <scope>NUCLEOTIDE SEQUENCE</scope>
    <source>
        <strain evidence="1">CGMCC 1.12214</strain>
    </source>
</reference>
<reference evidence="1" key="1">
    <citation type="journal article" date="2014" name="Int. J. Syst. Evol. Microbiol.">
        <title>Complete genome sequence of Corynebacterium casei LMG S-19264T (=DSM 44701T), isolated from a smear-ripened cheese.</title>
        <authorList>
            <consortium name="US DOE Joint Genome Institute (JGI-PGF)"/>
            <person name="Walter F."/>
            <person name="Albersmeier A."/>
            <person name="Kalinowski J."/>
            <person name="Ruckert C."/>
        </authorList>
    </citation>
    <scope>NUCLEOTIDE SEQUENCE</scope>
    <source>
        <strain evidence="1">CGMCC 1.12214</strain>
    </source>
</reference>
<accession>A0A917MJU4</accession>
<dbReference type="AlphaFoldDB" id="A0A917MJU4"/>
<gene>
    <name evidence="1" type="ORF">GCM10007036_38590</name>
</gene>
<organism evidence="1 2">
    <name type="scientific">Alsobacter metallidurans</name>
    <dbReference type="NCBI Taxonomy" id="340221"/>
    <lineage>
        <taxon>Bacteria</taxon>
        <taxon>Pseudomonadati</taxon>
        <taxon>Pseudomonadota</taxon>
        <taxon>Alphaproteobacteria</taxon>
        <taxon>Hyphomicrobiales</taxon>
        <taxon>Alsobacteraceae</taxon>
        <taxon>Alsobacter</taxon>
    </lineage>
</organism>
<sequence>MGGAMIACKPDDVKVVATVLANTVPEAFAGYETCPSDMQFDIDADFSERERHSFIALAARIVDALYGANASVTPAEPENALV</sequence>
<keyword evidence="2" id="KW-1185">Reference proteome</keyword>
<evidence type="ECO:0000313" key="2">
    <source>
        <dbReference type="Proteomes" id="UP000603912"/>
    </source>
</evidence>
<dbReference type="Proteomes" id="UP000603912">
    <property type="component" value="Unassembled WGS sequence"/>
</dbReference>
<dbReference type="EMBL" id="BMES01000002">
    <property type="protein sequence ID" value="GGH28995.1"/>
    <property type="molecule type" value="Genomic_DNA"/>
</dbReference>
<proteinExistence type="predicted"/>
<comment type="caution">
    <text evidence="1">The sequence shown here is derived from an EMBL/GenBank/DDBJ whole genome shotgun (WGS) entry which is preliminary data.</text>
</comment>